<evidence type="ECO:0000256" key="1">
    <source>
        <dbReference type="SAM" id="MobiDB-lite"/>
    </source>
</evidence>
<accession>L1J833</accession>
<reference evidence="2 4" key="1">
    <citation type="journal article" date="2012" name="Nature">
        <title>Algal genomes reveal evolutionary mosaicism and the fate of nucleomorphs.</title>
        <authorList>
            <consortium name="DOE Joint Genome Institute"/>
            <person name="Curtis B.A."/>
            <person name="Tanifuji G."/>
            <person name="Burki F."/>
            <person name="Gruber A."/>
            <person name="Irimia M."/>
            <person name="Maruyama S."/>
            <person name="Arias M.C."/>
            <person name="Ball S.G."/>
            <person name="Gile G.H."/>
            <person name="Hirakawa Y."/>
            <person name="Hopkins J.F."/>
            <person name="Kuo A."/>
            <person name="Rensing S.A."/>
            <person name="Schmutz J."/>
            <person name="Symeonidi A."/>
            <person name="Elias M."/>
            <person name="Eveleigh R.J."/>
            <person name="Herman E.K."/>
            <person name="Klute M.J."/>
            <person name="Nakayama T."/>
            <person name="Obornik M."/>
            <person name="Reyes-Prieto A."/>
            <person name="Armbrust E.V."/>
            <person name="Aves S.J."/>
            <person name="Beiko R.G."/>
            <person name="Coutinho P."/>
            <person name="Dacks J.B."/>
            <person name="Durnford D.G."/>
            <person name="Fast N.M."/>
            <person name="Green B.R."/>
            <person name="Grisdale C.J."/>
            <person name="Hempel F."/>
            <person name="Henrissat B."/>
            <person name="Hoppner M.P."/>
            <person name="Ishida K."/>
            <person name="Kim E."/>
            <person name="Koreny L."/>
            <person name="Kroth P.G."/>
            <person name="Liu Y."/>
            <person name="Malik S.B."/>
            <person name="Maier U.G."/>
            <person name="McRose D."/>
            <person name="Mock T."/>
            <person name="Neilson J.A."/>
            <person name="Onodera N.T."/>
            <person name="Poole A.M."/>
            <person name="Pritham E.J."/>
            <person name="Richards T.A."/>
            <person name="Rocap G."/>
            <person name="Roy S.W."/>
            <person name="Sarai C."/>
            <person name="Schaack S."/>
            <person name="Shirato S."/>
            <person name="Slamovits C.H."/>
            <person name="Spencer D.F."/>
            <person name="Suzuki S."/>
            <person name="Worden A.Z."/>
            <person name="Zauner S."/>
            <person name="Barry K."/>
            <person name="Bell C."/>
            <person name="Bharti A.K."/>
            <person name="Crow J.A."/>
            <person name="Grimwood J."/>
            <person name="Kramer R."/>
            <person name="Lindquist E."/>
            <person name="Lucas S."/>
            <person name="Salamov A."/>
            <person name="McFadden G.I."/>
            <person name="Lane C.E."/>
            <person name="Keeling P.J."/>
            <person name="Gray M.W."/>
            <person name="Grigoriev I.V."/>
            <person name="Archibald J.M."/>
        </authorList>
    </citation>
    <scope>NUCLEOTIDE SEQUENCE</scope>
    <source>
        <strain evidence="2 4">CCMP2712</strain>
    </source>
</reference>
<keyword evidence="4" id="KW-1185">Reference proteome</keyword>
<protein>
    <submittedName>
        <fullName evidence="2 3">Uncharacterized protein</fullName>
    </submittedName>
</protein>
<dbReference type="PaxDb" id="55529-EKX44492"/>
<feature type="compositionally biased region" description="Low complexity" evidence="1">
    <location>
        <begin position="45"/>
        <end position="58"/>
    </location>
</feature>
<dbReference type="RefSeq" id="XP_005831472.1">
    <property type="nucleotide sequence ID" value="XM_005831415.1"/>
</dbReference>
<reference evidence="4" key="2">
    <citation type="submission" date="2012-11" db="EMBL/GenBank/DDBJ databases">
        <authorList>
            <person name="Kuo A."/>
            <person name="Curtis B.A."/>
            <person name="Tanifuji G."/>
            <person name="Burki F."/>
            <person name="Gruber A."/>
            <person name="Irimia M."/>
            <person name="Maruyama S."/>
            <person name="Arias M.C."/>
            <person name="Ball S.G."/>
            <person name="Gile G.H."/>
            <person name="Hirakawa Y."/>
            <person name="Hopkins J.F."/>
            <person name="Rensing S.A."/>
            <person name="Schmutz J."/>
            <person name="Symeonidi A."/>
            <person name="Elias M."/>
            <person name="Eveleigh R.J."/>
            <person name="Herman E.K."/>
            <person name="Klute M.J."/>
            <person name="Nakayama T."/>
            <person name="Obornik M."/>
            <person name="Reyes-Prieto A."/>
            <person name="Armbrust E.V."/>
            <person name="Aves S.J."/>
            <person name="Beiko R.G."/>
            <person name="Coutinho P."/>
            <person name="Dacks J.B."/>
            <person name="Durnford D.G."/>
            <person name="Fast N.M."/>
            <person name="Green B.R."/>
            <person name="Grisdale C."/>
            <person name="Hempe F."/>
            <person name="Henrissat B."/>
            <person name="Hoppner M.P."/>
            <person name="Ishida K.-I."/>
            <person name="Kim E."/>
            <person name="Koreny L."/>
            <person name="Kroth P.G."/>
            <person name="Liu Y."/>
            <person name="Malik S.-B."/>
            <person name="Maier U.G."/>
            <person name="McRose D."/>
            <person name="Mock T."/>
            <person name="Neilson J.A."/>
            <person name="Onodera N.T."/>
            <person name="Poole A.M."/>
            <person name="Pritham E.J."/>
            <person name="Richards T.A."/>
            <person name="Rocap G."/>
            <person name="Roy S.W."/>
            <person name="Sarai C."/>
            <person name="Schaack S."/>
            <person name="Shirato S."/>
            <person name="Slamovits C.H."/>
            <person name="Spencer D.F."/>
            <person name="Suzuki S."/>
            <person name="Worden A.Z."/>
            <person name="Zauner S."/>
            <person name="Barry K."/>
            <person name="Bell C."/>
            <person name="Bharti A.K."/>
            <person name="Crow J.A."/>
            <person name="Grimwood J."/>
            <person name="Kramer R."/>
            <person name="Lindquist E."/>
            <person name="Lucas S."/>
            <person name="Salamov A."/>
            <person name="McFadden G.I."/>
            <person name="Lane C.E."/>
            <person name="Keeling P.J."/>
            <person name="Gray M.W."/>
            <person name="Grigoriev I.V."/>
            <person name="Archibald J.M."/>
        </authorList>
    </citation>
    <scope>NUCLEOTIDE SEQUENCE</scope>
    <source>
        <strain evidence="4">CCMP2712</strain>
    </source>
</reference>
<dbReference type="KEGG" id="gtt:GUITHDRAFT_139731"/>
<gene>
    <name evidence="2" type="ORF">GUITHDRAFT_139731</name>
</gene>
<proteinExistence type="predicted"/>
<dbReference type="Proteomes" id="UP000011087">
    <property type="component" value="Unassembled WGS sequence"/>
</dbReference>
<name>L1J833_GUITC</name>
<feature type="region of interest" description="Disordered" evidence="1">
    <location>
        <begin position="41"/>
        <end position="64"/>
    </location>
</feature>
<organism evidence="2">
    <name type="scientific">Guillardia theta (strain CCMP2712)</name>
    <name type="common">Cryptophyte</name>
    <dbReference type="NCBI Taxonomy" id="905079"/>
    <lineage>
        <taxon>Eukaryota</taxon>
        <taxon>Cryptophyceae</taxon>
        <taxon>Pyrenomonadales</taxon>
        <taxon>Geminigeraceae</taxon>
        <taxon>Guillardia</taxon>
    </lineage>
</organism>
<dbReference type="HOGENOM" id="CLU_1573620_0_0_1"/>
<evidence type="ECO:0000313" key="3">
    <source>
        <dbReference type="EnsemblProtists" id="EKX44492"/>
    </source>
</evidence>
<dbReference type="GeneID" id="17301220"/>
<sequence length="170" mass="19488">MADAAREKVYQDAMNELHEVIIQHKNDNLERSMTPFEVESTHRITLTPESSPEIPPSNETEDEIQEVDDKYRIFRTESPLRHIGFKELTPVTYVPPPLLQVLSPQASFRAGPQQLLSTIEIQPINLLEEKKAAEEEQVAPTELVQTFSRVMKDTGSLFEAIQNEDTRRVF</sequence>
<evidence type="ECO:0000313" key="4">
    <source>
        <dbReference type="Proteomes" id="UP000011087"/>
    </source>
</evidence>
<dbReference type="AlphaFoldDB" id="L1J833"/>
<reference evidence="3" key="3">
    <citation type="submission" date="2016-03" db="UniProtKB">
        <authorList>
            <consortium name="EnsemblProtists"/>
        </authorList>
    </citation>
    <scope>IDENTIFICATION</scope>
</reference>
<dbReference type="EnsemblProtists" id="EKX44492">
    <property type="protein sequence ID" value="EKX44492"/>
    <property type="gene ID" value="GUITHDRAFT_139731"/>
</dbReference>
<evidence type="ECO:0000313" key="2">
    <source>
        <dbReference type="EMBL" id="EKX44492.1"/>
    </source>
</evidence>
<dbReference type="EMBL" id="JH993004">
    <property type="protein sequence ID" value="EKX44492.1"/>
    <property type="molecule type" value="Genomic_DNA"/>
</dbReference>